<dbReference type="Pfam" id="PF15801">
    <property type="entry name" value="zf-C6H2"/>
    <property type="match status" value="1"/>
</dbReference>
<proteinExistence type="inferred from homology"/>
<feature type="non-terminal residue" evidence="3">
    <location>
        <position position="272"/>
    </location>
</feature>
<dbReference type="PROSITE" id="PS52013">
    <property type="entry name" value="ZF_C6H2"/>
    <property type="match status" value="1"/>
</dbReference>
<sequence length="272" mass="31062">MNCWGLFPWPCRTRRSREVSPLLTFVALESIFSLLKRTPFTTIDSFFSFSSSTSRAEQIWEPTIWSAQVLKSNFKPEKTYLIVKVSRDYKQILDDRDNLPHLVEAVPVVAAMLPPIHGSALPPDVANRNYPDSINEKCPKCIELKLPRANAAFCSQDCFKVAWSSHKSVHTEAKQPALRADSPEEQISAALNRGWLYCLKKGQKRSSRLPFYDWTGPLKPYPISPMRLVPENISKPDWAIDGIPKEEPTSDLQNTVEIKTPEKIEKMRETCR</sequence>
<dbReference type="Proteomes" id="UP000824469">
    <property type="component" value="Unassembled WGS sequence"/>
</dbReference>
<keyword evidence="1" id="KW-0479">Metal-binding</keyword>
<keyword evidence="1" id="KW-0862">Zinc</keyword>
<evidence type="ECO:0000313" key="4">
    <source>
        <dbReference type="Proteomes" id="UP000824469"/>
    </source>
</evidence>
<keyword evidence="1" id="KW-0863">Zinc-finger</keyword>
<dbReference type="PANTHER" id="PTHR43330">
    <property type="entry name" value="METHIONINE AMINOPEPTIDASE"/>
    <property type="match status" value="1"/>
</dbReference>
<dbReference type="InterPro" id="IPR036005">
    <property type="entry name" value="Creatinase/aminopeptidase-like"/>
</dbReference>
<dbReference type="EMBL" id="JAHRHJ020000005">
    <property type="protein sequence ID" value="KAH9314085.1"/>
    <property type="molecule type" value="Genomic_DNA"/>
</dbReference>
<comment type="similarity">
    <text evidence="1">Belongs to the peptidase M24A family. Methionine aminopeptidase type 1 subfamily.</text>
</comment>
<evidence type="ECO:0000259" key="2">
    <source>
        <dbReference type="PROSITE" id="PS52013"/>
    </source>
</evidence>
<dbReference type="PANTHER" id="PTHR43330:SF7">
    <property type="entry name" value="METHIONINE AMINOPEPTIDASE 1"/>
    <property type="match status" value="1"/>
</dbReference>
<feature type="domain" description="C6H2-type" evidence="2">
    <location>
        <begin position="115"/>
        <end position="177"/>
    </location>
</feature>
<gene>
    <name evidence="3" type="ORF">KI387_022712</name>
</gene>
<evidence type="ECO:0000313" key="3">
    <source>
        <dbReference type="EMBL" id="KAH9314085.1"/>
    </source>
</evidence>
<reference evidence="3 4" key="1">
    <citation type="journal article" date="2021" name="Nat. Plants">
        <title>The Taxus genome provides insights into paclitaxel biosynthesis.</title>
        <authorList>
            <person name="Xiong X."/>
            <person name="Gou J."/>
            <person name="Liao Q."/>
            <person name="Li Y."/>
            <person name="Zhou Q."/>
            <person name="Bi G."/>
            <person name="Li C."/>
            <person name="Du R."/>
            <person name="Wang X."/>
            <person name="Sun T."/>
            <person name="Guo L."/>
            <person name="Liang H."/>
            <person name="Lu P."/>
            <person name="Wu Y."/>
            <person name="Zhang Z."/>
            <person name="Ro D.K."/>
            <person name="Shang Y."/>
            <person name="Huang S."/>
            <person name="Yan J."/>
        </authorList>
    </citation>
    <scope>NUCLEOTIDE SEQUENCE [LARGE SCALE GENOMIC DNA]</scope>
    <source>
        <strain evidence="3">Ta-2019</strain>
    </source>
</reference>
<keyword evidence="4" id="KW-1185">Reference proteome</keyword>
<protein>
    <recommendedName>
        <fullName evidence="2">C6H2-type domain-containing protein</fullName>
    </recommendedName>
</protein>
<dbReference type="GO" id="GO:0070006">
    <property type="term" value="F:metalloaminopeptidase activity"/>
    <property type="evidence" value="ECO:0007669"/>
    <property type="project" value="TreeGrafter"/>
</dbReference>
<evidence type="ECO:0000256" key="1">
    <source>
        <dbReference type="PROSITE-ProRule" id="PRU01357"/>
    </source>
</evidence>
<dbReference type="AlphaFoldDB" id="A0AA38G1D8"/>
<comment type="caution">
    <text evidence="3">The sequence shown here is derived from an EMBL/GenBank/DDBJ whole genome shotgun (WGS) entry which is preliminary data.</text>
</comment>
<organism evidence="3 4">
    <name type="scientific">Taxus chinensis</name>
    <name type="common">Chinese yew</name>
    <name type="synonym">Taxus wallichiana var. chinensis</name>
    <dbReference type="NCBI Taxonomy" id="29808"/>
    <lineage>
        <taxon>Eukaryota</taxon>
        <taxon>Viridiplantae</taxon>
        <taxon>Streptophyta</taxon>
        <taxon>Embryophyta</taxon>
        <taxon>Tracheophyta</taxon>
        <taxon>Spermatophyta</taxon>
        <taxon>Pinopsida</taxon>
        <taxon>Pinidae</taxon>
        <taxon>Conifers II</taxon>
        <taxon>Cupressales</taxon>
        <taxon>Taxaceae</taxon>
        <taxon>Taxus</taxon>
    </lineage>
</organism>
<dbReference type="GO" id="GO:0005829">
    <property type="term" value="C:cytosol"/>
    <property type="evidence" value="ECO:0007669"/>
    <property type="project" value="TreeGrafter"/>
</dbReference>
<accession>A0AA38G1D8</accession>
<dbReference type="Gene3D" id="3.90.230.10">
    <property type="entry name" value="Creatinase/methionine aminopeptidase superfamily"/>
    <property type="match status" value="1"/>
</dbReference>
<dbReference type="InterPro" id="IPR031615">
    <property type="entry name" value="Zfn-C6H2"/>
</dbReference>
<name>A0AA38G1D8_TAXCH</name>
<dbReference type="GO" id="GO:0008270">
    <property type="term" value="F:zinc ion binding"/>
    <property type="evidence" value="ECO:0007669"/>
    <property type="project" value="UniProtKB-KW"/>
</dbReference>